<feature type="domain" description="EAL" evidence="3">
    <location>
        <begin position="98"/>
        <end position="354"/>
    </location>
</feature>
<dbReference type="EMBL" id="CP003659">
    <property type="protein sequence ID" value="AFZ60470.1"/>
    <property type="molecule type" value="Genomic_DNA"/>
</dbReference>
<name>K9ZQ41_ANACC</name>
<dbReference type="CDD" id="cd00082">
    <property type="entry name" value="HisKA"/>
    <property type="match status" value="1"/>
</dbReference>
<dbReference type="GO" id="GO:0000155">
    <property type="term" value="F:phosphorelay sensor kinase activity"/>
    <property type="evidence" value="ECO:0007669"/>
    <property type="project" value="InterPro"/>
</dbReference>
<dbReference type="PROSITE" id="PS50883">
    <property type="entry name" value="EAL"/>
    <property type="match status" value="1"/>
</dbReference>
<dbReference type="SMART" id="SM00388">
    <property type="entry name" value="HisKA"/>
    <property type="match status" value="1"/>
</dbReference>
<dbReference type="PANTHER" id="PTHR33121">
    <property type="entry name" value="CYCLIC DI-GMP PHOSPHODIESTERASE PDEF"/>
    <property type="match status" value="1"/>
</dbReference>
<dbReference type="GO" id="GO:0071111">
    <property type="term" value="F:cyclic-guanylate-specific phosphodiesterase activity"/>
    <property type="evidence" value="ECO:0007669"/>
    <property type="project" value="InterPro"/>
</dbReference>
<dbReference type="AlphaFoldDB" id="K9ZQ41"/>
<dbReference type="SMART" id="SM00052">
    <property type="entry name" value="EAL"/>
    <property type="match status" value="1"/>
</dbReference>
<dbReference type="HOGENOM" id="CLU_000445_70_50_3"/>
<dbReference type="EC" id="2.7.13.3" evidence="2"/>
<dbReference type="InterPro" id="IPR036097">
    <property type="entry name" value="HisK_dim/P_sf"/>
</dbReference>
<dbReference type="STRING" id="272123.Anacy_5136"/>
<dbReference type="PANTHER" id="PTHR33121:SF70">
    <property type="entry name" value="SIGNALING PROTEIN YKOW"/>
    <property type="match status" value="1"/>
</dbReference>
<organism evidence="4 5">
    <name type="scientific">Anabaena cylindrica (strain ATCC 27899 / PCC 7122)</name>
    <dbReference type="NCBI Taxonomy" id="272123"/>
    <lineage>
        <taxon>Bacteria</taxon>
        <taxon>Bacillati</taxon>
        <taxon>Cyanobacteriota</taxon>
        <taxon>Cyanophyceae</taxon>
        <taxon>Nostocales</taxon>
        <taxon>Nostocaceae</taxon>
        <taxon>Anabaena</taxon>
    </lineage>
</organism>
<dbReference type="FunFam" id="3.20.20.450:FF:000001">
    <property type="entry name" value="Cyclic di-GMP phosphodiesterase yahA"/>
    <property type="match status" value="1"/>
</dbReference>
<evidence type="ECO:0000259" key="3">
    <source>
        <dbReference type="PROSITE" id="PS50883"/>
    </source>
</evidence>
<evidence type="ECO:0000313" key="4">
    <source>
        <dbReference type="EMBL" id="AFZ60470.1"/>
    </source>
</evidence>
<gene>
    <name evidence="4" type="ordered locus">Anacy_5136</name>
</gene>
<dbReference type="eggNOG" id="COG2200">
    <property type="taxonomic scope" value="Bacteria"/>
</dbReference>
<dbReference type="OrthoDB" id="543801at2"/>
<dbReference type="Proteomes" id="UP000010474">
    <property type="component" value="Chromosome"/>
</dbReference>
<dbReference type="PATRIC" id="fig|272123.3.peg.5575"/>
<evidence type="ECO:0000256" key="1">
    <source>
        <dbReference type="ARBA" id="ARBA00000085"/>
    </source>
</evidence>
<reference evidence="5" key="1">
    <citation type="journal article" date="2013" name="Proc. Natl. Acad. Sci. U.S.A.">
        <title>Improving the coverage of the cyanobacterial phylum using diversity-driven genome sequencing.</title>
        <authorList>
            <person name="Shih P.M."/>
            <person name="Wu D."/>
            <person name="Latifi A."/>
            <person name="Axen S.D."/>
            <person name="Fewer D.P."/>
            <person name="Talla E."/>
            <person name="Calteau A."/>
            <person name="Cai F."/>
            <person name="Tandeau de Marsac N."/>
            <person name="Rippka R."/>
            <person name="Herdman M."/>
            <person name="Sivonen K."/>
            <person name="Coursin T."/>
            <person name="Laurent T."/>
            <person name="Goodwin L."/>
            <person name="Nolan M."/>
            <person name="Davenport K.W."/>
            <person name="Han C.S."/>
            <person name="Rubin E.M."/>
            <person name="Eisen J.A."/>
            <person name="Woyke T."/>
            <person name="Gugger M."/>
            <person name="Kerfeld C.A."/>
        </authorList>
    </citation>
    <scope>NUCLEOTIDE SEQUENCE [LARGE SCALE GENOMIC DNA]</scope>
    <source>
        <strain evidence="5">ATCC 27899 / PCC 7122</strain>
    </source>
</reference>
<dbReference type="InterPro" id="IPR003661">
    <property type="entry name" value="HisK_dim/P_dom"/>
</dbReference>
<protein>
    <recommendedName>
        <fullName evidence="2">histidine kinase</fullName>
        <ecNumber evidence="2">2.7.13.3</ecNumber>
    </recommendedName>
</protein>
<dbReference type="InterPro" id="IPR001633">
    <property type="entry name" value="EAL_dom"/>
</dbReference>
<dbReference type="Pfam" id="PF00563">
    <property type="entry name" value="EAL"/>
    <property type="match status" value="1"/>
</dbReference>
<dbReference type="InterPro" id="IPR035919">
    <property type="entry name" value="EAL_sf"/>
</dbReference>
<accession>K9ZQ41</accession>
<comment type="catalytic activity">
    <reaction evidence="1">
        <text>ATP + protein L-histidine = ADP + protein N-phospho-L-histidine.</text>
        <dbReference type="EC" id="2.7.13.3"/>
    </reaction>
</comment>
<dbReference type="InterPro" id="IPR050706">
    <property type="entry name" value="Cyclic-di-GMP_PDE-like"/>
</dbReference>
<evidence type="ECO:0000256" key="2">
    <source>
        <dbReference type="ARBA" id="ARBA00012438"/>
    </source>
</evidence>
<dbReference type="SUPFAM" id="SSF141868">
    <property type="entry name" value="EAL domain-like"/>
    <property type="match status" value="1"/>
</dbReference>
<dbReference type="SUPFAM" id="SSF47384">
    <property type="entry name" value="Homodimeric domain of signal transducing histidine kinase"/>
    <property type="match status" value="1"/>
</dbReference>
<proteinExistence type="predicted"/>
<sequence length="358" mass="40362">MTNILDSNLHFNDAANLEIKDENFFLGISHELRTPLTAIQVALDLLSSGKLGNNLSPQELRMVEIATKNTERLMRLTNAIEREPEAQTLFLSPAEFAHLRLERDLKMALTRNEFKLCYQPIVSLTNNQISGFEALIRWQHPTWGIIYPDKFIPLAEEKGLIIDIGFWVLQEACRQLCSWQQHSPDLFNSLTMSVNVSSKQLALPLLVEQVKQVLQETGLQPHNLVIEITESAIIDNQVNAHKTLADLQNLGVRLYIDDFGTGYSSLSRLYELPLDVLKIDRSFVQKLDCSSGNHIVQAIANLAHNLGLEVIAEGVETVEQMNKLQLIGCNQGQGYFFAKPLENHEIVDFLFNQSTAVS</sequence>
<dbReference type="KEGG" id="acy:Anacy_5136"/>
<dbReference type="Pfam" id="PF00512">
    <property type="entry name" value="HisKA"/>
    <property type="match status" value="1"/>
</dbReference>
<dbReference type="Gene3D" id="1.10.287.130">
    <property type="match status" value="1"/>
</dbReference>
<keyword evidence="5" id="KW-1185">Reference proteome</keyword>
<dbReference type="RefSeq" id="WP_015217086.1">
    <property type="nucleotide sequence ID" value="NC_019771.1"/>
</dbReference>
<evidence type="ECO:0000313" key="5">
    <source>
        <dbReference type="Proteomes" id="UP000010474"/>
    </source>
</evidence>
<dbReference type="CDD" id="cd01948">
    <property type="entry name" value="EAL"/>
    <property type="match status" value="1"/>
</dbReference>
<dbReference type="Gene3D" id="3.20.20.450">
    <property type="entry name" value="EAL domain"/>
    <property type="match status" value="1"/>
</dbReference>